<name>A0A9D1KR33_9FIRM</name>
<dbReference type="Pfam" id="PF00072">
    <property type="entry name" value="Response_reg"/>
    <property type="match status" value="1"/>
</dbReference>
<dbReference type="GO" id="GO:0006355">
    <property type="term" value="P:regulation of DNA-templated transcription"/>
    <property type="evidence" value="ECO:0007669"/>
    <property type="project" value="InterPro"/>
</dbReference>
<dbReference type="InterPro" id="IPR058245">
    <property type="entry name" value="NreC/VraR/RcsB-like_REC"/>
</dbReference>
<dbReference type="SUPFAM" id="SSF52172">
    <property type="entry name" value="CheY-like"/>
    <property type="match status" value="1"/>
</dbReference>
<keyword evidence="4" id="KW-0238">DNA-binding</keyword>
<dbReference type="InterPro" id="IPR011006">
    <property type="entry name" value="CheY-like_superfamily"/>
</dbReference>
<comment type="caution">
    <text evidence="9">The sequence shown here is derived from an EMBL/GenBank/DDBJ whole genome shotgun (WGS) entry which is preliminary data.</text>
</comment>
<dbReference type="GO" id="GO:0000160">
    <property type="term" value="P:phosphorelay signal transduction system"/>
    <property type="evidence" value="ECO:0007669"/>
    <property type="project" value="InterPro"/>
</dbReference>
<keyword evidence="2 7" id="KW-0597">Phosphoprotein</keyword>
<sequence length="226" mass="25954">MKVAICDDMDSLCVYFTALLNKVEGIEVVGAAHNGDECLQMVRKTEPDILMLDIQMRTNDEGLTIIEDLLIIEPELKIVILTAHEVEEYIFRAIALGAKDYVCKTSSDEEIVEKIRAVYEDKVMLSQENSQIIAKRAKDIFDRQRSILYTINEITKLSPSELSVLRGVYYGKTYREIANERYVEEGTVRAQASGILKKLKAKNMQKLIKQIKKMNLFEFMDINYNQ</sequence>
<evidence type="ECO:0000256" key="5">
    <source>
        <dbReference type="ARBA" id="ARBA00023163"/>
    </source>
</evidence>
<keyword evidence="3" id="KW-0805">Transcription regulation</keyword>
<evidence type="ECO:0000256" key="4">
    <source>
        <dbReference type="ARBA" id="ARBA00023125"/>
    </source>
</evidence>
<dbReference type="EMBL" id="DVLU01000043">
    <property type="protein sequence ID" value="HIT85202.1"/>
    <property type="molecule type" value="Genomic_DNA"/>
</dbReference>
<dbReference type="InterPro" id="IPR039420">
    <property type="entry name" value="WalR-like"/>
</dbReference>
<dbReference type="PRINTS" id="PR00038">
    <property type="entry name" value="HTHLUXR"/>
</dbReference>
<evidence type="ECO:0000256" key="6">
    <source>
        <dbReference type="ARBA" id="ARBA00024867"/>
    </source>
</evidence>
<reference evidence="9" key="1">
    <citation type="submission" date="2020-10" db="EMBL/GenBank/DDBJ databases">
        <authorList>
            <person name="Gilroy R."/>
        </authorList>
    </citation>
    <scope>NUCLEOTIDE SEQUENCE</scope>
    <source>
        <strain evidence="9">CHK181-108</strain>
    </source>
</reference>
<evidence type="ECO:0000256" key="2">
    <source>
        <dbReference type="ARBA" id="ARBA00022553"/>
    </source>
</evidence>
<comment type="function">
    <text evidence="6">May play the central regulatory role in sporulation. It may be an element of the effector pathway responsible for the activation of sporulation genes in response to nutritional stress. Spo0A may act in concert with spo0H (a sigma factor) to control the expression of some genes that are critical to the sporulation process.</text>
</comment>
<feature type="modified residue" description="4-aspartylphosphate" evidence="7">
    <location>
        <position position="53"/>
    </location>
</feature>
<evidence type="ECO:0000256" key="3">
    <source>
        <dbReference type="ARBA" id="ARBA00023015"/>
    </source>
</evidence>
<dbReference type="SMART" id="SM00421">
    <property type="entry name" value="HTH_LUXR"/>
    <property type="match status" value="1"/>
</dbReference>
<dbReference type="GO" id="GO:0003677">
    <property type="term" value="F:DNA binding"/>
    <property type="evidence" value="ECO:0007669"/>
    <property type="project" value="UniProtKB-KW"/>
</dbReference>
<dbReference type="SUPFAM" id="SSF46894">
    <property type="entry name" value="C-terminal effector domain of the bipartite response regulators"/>
    <property type="match status" value="1"/>
</dbReference>
<evidence type="ECO:0000256" key="1">
    <source>
        <dbReference type="ARBA" id="ARBA00018672"/>
    </source>
</evidence>
<dbReference type="Gene3D" id="3.40.50.2300">
    <property type="match status" value="1"/>
</dbReference>
<evidence type="ECO:0000313" key="9">
    <source>
        <dbReference type="EMBL" id="HIT85202.1"/>
    </source>
</evidence>
<dbReference type="PROSITE" id="PS50110">
    <property type="entry name" value="RESPONSE_REGULATORY"/>
    <property type="match status" value="1"/>
</dbReference>
<dbReference type="PANTHER" id="PTHR43214">
    <property type="entry name" value="TWO-COMPONENT RESPONSE REGULATOR"/>
    <property type="match status" value="1"/>
</dbReference>
<keyword evidence="5" id="KW-0804">Transcription</keyword>
<gene>
    <name evidence="9" type="ORF">IAA60_04750</name>
</gene>
<feature type="domain" description="Response regulatory" evidence="8">
    <location>
        <begin position="2"/>
        <end position="119"/>
    </location>
</feature>
<evidence type="ECO:0000259" key="8">
    <source>
        <dbReference type="PROSITE" id="PS50110"/>
    </source>
</evidence>
<dbReference type="Proteomes" id="UP000824165">
    <property type="component" value="Unassembled WGS sequence"/>
</dbReference>
<dbReference type="InterPro" id="IPR001789">
    <property type="entry name" value="Sig_transdc_resp-reg_receiver"/>
</dbReference>
<evidence type="ECO:0000256" key="7">
    <source>
        <dbReference type="PROSITE-ProRule" id="PRU00169"/>
    </source>
</evidence>
<evidence type="ECO:0000313" key="10">
    <source>
        <dbReference type="Proteomes" id="UP000824165"/>
    </source>
</evidence>
<dbReference type="AlphaFoldDB" id="A0A9D1KR33"/>
<dbReference type="InterPro" id="IPR000792">
    <property type="entry name" value="Tscrpt_reg_LuxR_C"/>
</dbReference>
<dbReference type="CDD" id="cd17535">
    <property type="entry name" value="REC_NarL-like"/>
    <property type="match status" value="1"/>
</dbReference>
<accession>A0A9D1KR33</accession>
<dbReference type="SMART" id="SM00448">
    <property type="entry name" value="REC"/>
    <property type="match status" value="1"/>
</dbReference>
<dbReference type="InterPro" id="IPR016032">
    <property type="entry name" value="Sig_transdc_resp-reg_C-effctor"/>
</dbReference>
<protein>
    <recommendedName>
        <fullName evidence="1">Stage 0 sporulation protein A homolog</fullName>
    </recommendedName>
</protein>
<dbReference type="Pfam" id="PF00196">
    <property type="entry name" value="GerE"/>
    <property type="match status" value="1"/>
</dbReference>
<organism evidence="9 10">
    <name type="scientific">Candidatus Ornithomonoglobus intestinigallinarum</name>
    <dbReference type="NCBI Taxonomy" id="2840894"/>
    <lineage>
        <taxon>Bacteria</taxon>
        <taxon>Bacillati</taxon>
        <taxon>Bacillota</taxon>
        <taxon>Clostridia</taxon>
        <taxon>Candidatus Ornithomonoglobus</taxon>
    </lineage>
</organism>
<reference evidence="9" key="2">
    <citation type="journal article" date="2021" name="PeerJ">
        <title>Extensive microbial diversity within the chicken gut microbiome revealed by metagenomics and culture.</title>
        <authorList>
            <person name="Gilroy R."/>
            <person name="Ravi A."/>
            <person name="Getino M."/>
            <person name="Pursley I."/>
            <person name="Horton D.L."/>
            <person name="Alikhan N.F."/>
            <person name="Baker D."/>
            <person name="Gharbi K."/>
            <person name="Hall N."/>
            <person name="Watson M."/>
            <person name="Adriaenssens E.M."/>
            <person name="Foster-Nyarko E."/>
            <person name="Jarju S."/>
            <person name="Secka A."/>
            <person name="Antonio M."/>
            <person name="Oren A."/>
            <person name="Chaudhuri R.R."/>
            <person name="La Ragione R."/>
            <person name="Hildebrand F."/>
            <person name="Pallen M.J."/>
        </authorList>
    </citation>
    <scope>NUCLEOTIDE SEQUENCE</scope>
    <source>
        <strain evidence="9">CHK181-108</strain>
    </source>
</reference>
<proteinExistence type="predicted"/>